<feature type="chain" id="PRO_5031489545" evidence="2">
    <location>
        <begin position="26"/>
        <end position="191"/>
    </location>
</feature>
<comment type="caution">
    <text evidence="4">The sequence shown here is derived from an EMBL/GenBank/DDBJ whole genome shotgun (WGS) entry which is preliminary data.</text>
</comment>
<dbReference type="Gene3D" id="2.170.130.10">
    <property type="entry name" value="TonB-dependent receptor, plug domain"/>
    <property type="match status" value="1"/>
</dbReference>
<comment type="subcellular location">
    <subcellularLocation>
        <location evidence="1">Cell outer membrane</location>
        <topology evidence="1">Multi-pass membrane protein</topology>
    </subcellularLocation>
</comment>
<organism evidence="4 5">
    <name type="scientific">Stenotrophomonas maltophilia</name>
    <name type="common">Pseudomonas maltophilia</name>
    <name type="synonym">Xanthomonas maltophilia</name>
    <dbReference type="NCBI Taxonomy" id="40324"/>
    <lineage>
        <taxon>Bacteria</taxon>
        <taxon>Pseudomonadati</taxon>
        <taxon>Pseudomonadota</taxon>
        <taxon>Gammaproteobacteria</taxon>
        <taxon>Lysobacterales</taxon>
        <taxon>Lysobacteraceae</taxon>
        <taxon>Stenotrophomonas</taxon>
        <taxon>Stenotrophomonas maltophilia group</taxon>
    </lineage>
</organism>
<dbReference type="PANTHER" id="PTHR47234">
    <property type="match status" value="1"/>
</dbReference>
<dbReference type="InterPro" id="IPR039426">
    <property type="entry name" value="TonB-dep_rcpt-like"/>
</dbReference>
<dbReference type="PROSITE" id="PS52016">
    <property type="entry name" value="TONB_DEPENDENT_REC_3"/>
    <property type="match status" value="1"/>
</dbReference>
<sequence length="191" mass="19884">MKIKSHKLRDAVVIALVAGASTATANAQQATNLDRIEVTGSRIRQVDTETAQPVLSINRAAIEKSGFRTVADVLQNISAAGSPAISRSEPLSSGEAVGGFYINLRNLGAERTLVLVDGKRLGASVSGLQDVSQIPSAIVERIDVLKDGASSIYGSDAMAGVINIITRKNFQGLGANAYVGQYGEGDGQKTS</sequence>
<keyword evidence="1" id="KW-0998">Cell outer membrane</keyword>
<evidence type="ECO:0000259" key="3">
    <source>
        <dbReference type="Pfam" id="PF07715"/>
    </source>
</evidence>
<keyword evidence="1" id="KW-0813">Transport</keyword>
<keyword evidence="1" id="KW-0812">Transmembrane</keyword>
<feature type="signal peptide" evidence="2">
    <location>
        <begin position="1"/>
        <end position="25"/>
    </location>
</feature>
<dbReference type="PANTHER" id="PTHR47234:SF2">
    <property type="entry name" value="TONB-DEPENDENT RECEPTOR"/>
    <property type="match status" value="1"/>
</dbReference>
<keyword evidence="1" id="KW-1134">Transmembrane beta strand</keyword>
<protein>
    <submittedName>
        <fullName evidence="4">Vitamin B12 transporter BtuB</fullName>
    </submittedName>
</protein>
<feature type="domain" description="TonB-dependent receptor plug" evidence="3">
    <location>
        <begin position="49"/>
        <end position="161"/>
    </location>
</feature>
<evidence type="ECO:0000256" key="1">
    <source>
        <dbReference type="PROSITE-ProRule" id="PRU01360"/>
    </source>
</evidence>
<keyword evidence="2" id="KW-0732">Signal</keyword>
<gene>
    <name evidence="4" type="primary">btuB_8</name>
    <name evidence="4" type="ORF">GAK31_01596</name>
</gene>
<evidence type="ECO:0000256" key="2">
    <source>
        <dbReference type="SAM" id="SignalP"/>
    </source>
</evidence>
<comment type="similarity">
    <text evidence="1">Belongs to the TonB-dependent receptor family.</text>
</comment>
<name>A0A7V8FI06_STEMA</name>
<dbReference type="AlphaFoldDB" id="A0A7V8FI06"/>
<evidence type="ECO:0000313" key="5">
    <source>
        <dbReference type="Proteomes" id="UP000487117"/>
    </source>
</evidence>
<accession>A0A7V8FI06</accession>
<keyword evidence="1" id="KW-0472">Membrane</keyword>
<reference evidence="5" key="1">
    <citation type="journal article" date="2020" name="MBio">
        <title>Horizontal gene transfer to a defensive symbiont with a reduced genome amongst a multipartite beetle microbiome.</title>
        <authorList>
            <person name="Waterworth S.C."/>
            <person name="Florez L.V."/>
            <person name="Rees E.R."/>
            <person name="Hertweck C."/>
            <person name="Kaltenpoth M."/>
            <person name="Kwan J.C."/>
        </authorList>
    </citation>
    <scope>NUCLEOTIDE SEQUENCE [LARGE SCALE GENOMIC DNA]</scope>
</reference>
<evidence type="ECO:0000313" key="4">
    <source>
        <dbReference type="EMBL" id="KAF1016112.1"/>
    </source>
</evidence>
<dbReference type="Proteomes" id="UP000487117">
    <property type="component" value="Unassembled WGS sequence"/>
</dbReference>
<dbReference type="EMBL" id="WNDS01000002">
    <property type="protein sequence ID" value="KAF1016112.1"/>
    <property type="molecule type" value="Genomic_DNA"/>
</dbReference>
<dbReference type="InterPro" id="IPR037066">
    <property type="entry name" value="Plug_dom_sf"/>
</dbReference>
<dbReference type="InterPro" id="IPR012910">
    <property type="entry name" value="Plug_dom"/>
</dbReference>
<dbReference type="SUPFAM" id="SSF56935">
    <property type="entry name" value="Porins"/>
    <property type="match status" value="1"/>
</dbReference>
<dbReference type="Pfam" id="PF07715">
    <property type="entry name" value="Plug"/>
    <property type="match status" value="1"/>
</dbReference>
<proteinExistence type="inferred from homology"/>
<dbReference type="GO" id="GO:0009279">
    <property type="term" value="C:cell outer membrane"/>
    <property type="evidence" value="ECO:0007669"/>
    <property type="project" value="UniProtKB-SubCell"/>
</dbReference>